<dbReference type="AlphaFoldDB" id="A0AAD9WCN2"/>
<reference evidence="6" key="1">
    <citation type="submission" date="2023-06" db="EMBL/GenBank/DDBJ databases">
        <title>Draft genome of Marssonina rosae.</title>
        <authorList>
            <person name="Cheng Q."/>
        </authorList>
    </citation>
    <scope>NUCLEOTIDE SEQUENCE</scope>
    <source>
        <strain evidence="6">R4</strain>
    </source>
</reference>
<dbReference type="Gene3D" id="2.120.10.80">
    <property type="entry name" value="Kelch-type beta propeller"/>
    <property type="match status" value="1"/>
</dbReference>
<keyword evidence="5" id="KW-0732">Signal</keyword>
<dbReference type="Proteomes" id="UP001285354">
    <property type="component" value="Unassembled WGS sequence"/>
</dbReference>
<dbReference type="PANTHER" id="PTHR47435:SF4">
    <property type="entry name" value="KELCH REPEAT PROTEIN (AFU_ORTHOLOGUE AFUA_5G12780)"/>
    <property type="match status" value="1"/>
</dbReference>
<dbReference type="GO" id="GO:0019760">
    <property type="term" value="P:glucosinolate metabolic process"/>
    <property type="evidence" value="ECO:0007669"/>
    <property type="project" value="UniProtKB-ARBA"/>
</dbReference>
<keyword evidence="4" id="KW-0812">Transmembrane</keyword>
<dbReference type="InterPro" id="IPR011043">
    <property type="entry name" value="Gal_Oxase/kelch_b-propeller"/>
</dbReference>
<dbReference type="PANTHER" id="PTHR47435">
    <property type="entry name" value="KELCH REPEAT PROTEIN (AFU_ORTHOLOGUE AFUA_5G12780)"/>
    <property type="match status" value="1"/>
</dbReference>
<keyword evidence="4" id="KW-1133">Transmembrane helix</keyword>
<organism evidence="6 7">
    <name type="scientific">Diplocarpon rosae</name>
    <dbReference type="NCBI Taxonomy" id="946125"/>
    <lineage>
        <taxon>Eukaryota</taxon>
        <taxon>Fungi</taxon>
        <taxon>Dikarya</taxon>
        <taxon>Ascomycota</taxon>
        <taxon>Pezizomycotina</taxon>
        <taxon>Leotiomycetes</taxon>
        <taxon>Helotiales</taxon>
        <taxon>Drepanopezizaceae</taxon>
        <taxon>Diplocarpon</taxon>
    </lineage>
</organism>
<feature type="region of interest" description="Disordered" evidence="3">
    <location>
        <begin position="434"/>
        <end position="454"/>
    </location>
</feature>
<evidence type="ECO:0000313" key="7">
    <source>
        <dbReference type="Proteomes" id="UP001285354"/>
    </source>
</evidence>
<evidence type="ECO:0000313" key="6">
    <source>
        <dbReference type="EMBL" id="KAK2625368.1"/>
    </source>
</evidence>
<proteinExistence type="predicted"/>
<keyword evidence="4" id="KW-0472">Membrane</keyword>
<evidence type="ECO:0000256" key="4">
    <source>
        <dbReference type="SAM" id="Phobius"/>
    </source>
</evidence>
<feature type="signal peptide" evidence="5">
    <location>
        <begin position="1"/>
        <end position="22"/>
    </location>
</feature>
<keyword evidence="7" id="KW-1185">Reference proteome</keyword>
<comment type="caution">
    <text evidence="6">The sequence shown here is derived from an EMBL/GenBank/DDBJ whole genome shotgun (WGS) entry which is preliminary data.</text>
</comment>
<protein>
    <recommendedName>
        <fullName evidence="8">Cell wall anchored protein</fullName>
    </recommendedName>
</protein>
<feature type="region of interest" description="Disordered" evidence="3">
    <location>
        <begin position="565"/>
        <end position="634"/>
    </location>
</feature>
<evidence type="ECO:0000256" key="1">
    <source>
        <dbReference type="ARBA" id="ARBA00022737"/>
    </source>
</evidence>
<accession>A0AAD9WCN2</accession>
<evidence type="ECO:0000256" key="3">
    <source>
        <dbReference type="SAM" id="MobiDB-lite"/>
    </source>
</evidence>
<evidence type="ECO:0008006" key="8">
    <source>
        <dbReference type="Google" id="ProtNLM"/>
    </source>
</evidence>
<feature type="compositionally biased region" description="Polar residues" evidence="3">
    <location>
        <begin position="606"/>
        <end position="619"/>
    </location>
</feature>
<dbReference type="EMBL" id="JAUBYV010000008">
    <property type="protein sequence ID" value="KAK2625368.1"/>
    <property type="molecule type" value="Genomic_DNA"/>
</dbReference>
<feature type="region of interest" description="Disordered" evidence="3">
    <location>
        <begin position="489"/>
        <end position="552"/>
    </location>
</feature>
<evidence type="ECO:0000256" key="5">
    <source>
        <dbReference type="SAM" id="SignalP"/>
    </source>
</evidence>
<dbReference type="SUPFAM" id="SSF50965">
    <property type="entry name" value="Galactose oxidase, central domain"/>
    <property type="match status" value="1"/>
</dbReference>
<gene>
    <name evidence="6" type="ORF">QTJ16_005737</name>
</gene>
<name>A0AAD9WCN2_9HELO</name>
<feature type="transmembrane region" description="Helical" evidence="4">
    <location>
        <begin position="462"/>
        <end position="485"/>
    </location>
</feature>
<keyword evidence="1" id="KW-0677">Repeat</keyword>
<feature type="chain" id="PRO_5042255637" description="Cell wall anchored protein" evidence="5">
    <location>
        <begin position="23"/>
        <end position="634"/>
    </location>
</feature>
<feature type="compositionally biased region" description="Pro residues" evidence="3">
    <location>
        <begin position="506"/>
        <end position="515"/>
    </location>
</feature>
<keyword evidence="2" id="KW-0408">Iron</keyword>
<dbReference type="InterPro" id="IPR015915">
    <property type="entry name" value="Kelch-typ_b-propeller"/>
</dbReference>
<evidence type="ECO:0000256" key="2">
    <source>
        <dbReference type="ARBA" id="ARBA00023004"/>
    </source>
</evidence>
<sequence>MAFLIMSTLLGVLLWCAGKSLQQKDPLKDFCRRFGHQTAIIDQRLYIDGGLLNWNPIAQNPRNYSNTGLLFQDLTSSPPSAQVPQLYANLTKNSSIPDVSGGILWADDVNKRIYLYGGDYSDITPNSPNLLAYDPLHDQWNSFGPPNRPIQSVSWGGGVGISSLGQGYVLGGWLSNASVAGWSGGPLATNSLIKYDMSTNDWTNNTGPADSLPRAEGVMLYVPASDDGLLVYFGGVTAPYNNETFLPAPMTTIQIYDIRSSKWYTQDTVGNAPLSRRRFCAGVVAAPDYSSYNIYLYGGLGFGRNASGFDDLYILSLPTFTWIPWWEGSDGGLPHHSLSCNVVGGQMLIIGGTFPLSDTCDSPPTWGTHNVDLGEISGHMWNIYMPNITSYVVPPEVIAVVGGSALGGATATAPPSGFNNGDLGIYFAQKATPASRTPTRSIPAASSSAPPDTSGNGISKGAIAGIAVGGTLVLAALLVAGLCCVRRHRRKSSPPPVTEVVYNPAPAYPFPPHTPQSPYSDHGQGHQQPEQEHYQLAANSPPAELSGSTFPLHQVDPKASMIQEIQDSPSNTPPPWPHQISPSLLPHHPSQFSGTDGGPIPHANGPQVSPTPTYSSLGGTSRRPVPVNQTFYSP</sequence>